<evidence type="ECO:0000256" key="6">
    <source>
        <dbReference type="ARBA" id="ARBA00022989"/>
    </source>
</evidence>
<keyword evidence="7" id="KW-0472">Membrane</keyword>
<evidence type="ECO:0000256" key="5">
    <source>
        <dbReference type="ARBA" id="ARBA00022737"/>
    </source>
</evidence>
<keyword evidence="11" id="KW-1185">Reference proteome</keyword>
<dbReference type="PANTHER" id="PTHR21248:SF7">
    <property type="entry name" value="MINOR CARDIOLIPIN SYNTHASE CLSB"/>
    <property type="match status" value="1"/>
</dbReference>
<keyword evidence="4" id="KW-0812">Transmembrane</keyword>
<dbReference type="PANTHER" id="PTHR21248">
    <property type="entry name" value="CARDIOLIPIN SYNTHASE"/>
    <property type="match status" value="1"/>
</dbReference>
<evidence type="ECO:0000256" key="2">
    <source>
        <dbReference type="ARBA" id="ARBA00022475"/>
    </source>
</evidence>
<dbReference type="RefSeq" id="WP_386060979.1">
    <property type="nucleotide sequence ID" value="NZ_JBHTKL010000005.1"/>
</dbReference>
<evidence type="ECO:0000259" key="9">
    <source>
        <dbReference type="PROSITE" id="PS50035"/>
    </source>
</evidence>
<comment type="caution">
    <text evidence="10">The sequence shown here is derived from an EMBL/GenBank/DDBJ whole genome shotgun (WGS) entry which is preliminary data.</text>
</comment>
<dbReference type="SMART" id="SM00155">
    <property type="entry name" value="PLDc"/>
    <property type="match status" value="2"/>
</dbReference>
<evidence type="ECO:0000256" key="4">
    <source>
        <dbReference type="ARBA" id="ARBA00022692"/>
    </source>
</evidence>
<dbReference type="EC" id="2.7.8.-" evidence="8"/>
<dbReference type="SUPFAM" id="SSF56024">
    <property type="entry name" value="Phospholipase D/nuclease"/>
    <property type="match status" value="2"/>
</dbReference>
<keyword evidence="6" id="KW-1133">Transmembrane helix</keyword>
<feature type="domain" description="PLD phosphodiesterase" evidence="9">
    <location>
        <begin position="141"/>
        <end position="168"/>
    </location>
</feature>
<gene>
    <name evidence="10" type="primary">cls</name>
    <name evidence="10" type="ORF">ACFQ2J_12780</name>
</gene>
<dbReference type="NCBIfam" id="TIGR04265">
    <property type="entry name" value="bac_cardiolipin"/>
    <property type="match status" value="1"/>
</dbReference>
<evidence type="ECO:0000313" key="10">
    <source>
        <dbReference type="EMBL" id="MFD1020053.1"/>
    </source>
</evidence>
<comment type="subcellular location">
    <subcellularLocation>
        <location evidence="1">Cell membrane</location>
    </subcellularLocation>
</comment>
<accession>A0ABW3L4X1</accession>
<protein>
    <recommendedName>
        <fullName evidence="8">Cardiolipin synthase</fullName>
        <ecNumber evidence="8">2.7.8.-</ecNumber>
    </recommendedName>
</protein>
<dbReference type="Proteomes" id="UP001596990">
    <property type="component" value="Unassembled WGS sequence"/>
</dbReference>
<dbReference type="InterPro" id="IPR022924">
    <property type="entry name" value="Cardiolipin_synthase"/>
</dbReference>
<evidence type="ECO:0000256" key="8">
    <source>
        <dbReference type="NCBIfam" id="TIGR04265"/>
    </source>
</evidence>
<organism evidence="10 11">
    <name type="scientific">Thalassobacillus hwangdonensis</name>
    <dbReference type="NCBI Taxonomy" id="546108"/>
    <lineage>
        <taxon>Bacteria</taxon>
        <taxon>Bacillati</taxon>
        <taxon>Bacillota</taxon>
        <taxon>Bacilli</taxon>
        <taxon>Bacillales</taxon>
        <taxon>Bacillaceae</taxon>
        <taxon>Thalassobacillus</taxon>
    </lineage>
</organism>
<keyword evidence="3" id="KW-0808">Transferase</keyword>
<keyword evidence="2" id="KW-1003">Cell membrane</keyword>
<evidence type="ECO:0000256" key="3">
    <source>
        <dbReference type="ARBA" id="ARBA00022679"/>
    </source>
</evidence>
<name>A0ABW3L4X1_9BACI</name>
<dbReference type="Gene3D" id="3.30.870.10">
    <property type="entry name" value="Endonuclease Chain A"/>
    <property type="match status" value="2"/>
</dbReference>
<keyword evidence="5" id="KW-0677">Repeat</keyword>
<feature type="domain" description="PLD phosphodiesterase" evidence="9">
    <location>
        <begin position="310"/>
        <end position="337"/>
    </location>
</feature>
<evidence type="ECO:0000313" key="11">
    <source>
        <dbReference type="Proteomes" id="UP001596990"/>
    </source>
</evidence>
<evidence type="ECO:0000256" key="1">
    <source>
        <dbReference type="ARBA" id="ARBA00004236"/>
    </source>
</evidence>
<dbReference type="CDD" id="cd09112">
    <property type="entry name" value="PLDc_CLS_2"/>
    <property type="match status" value="1"/>
</dbReference>
<dbReference type="EMBL" id="JBHTKL010000005">
    <property type="protein sequence ID" value="MFD1020053.1"/>
    <property type="molecule type" value="Genomic_DNA"/>
</dbReference>
<dbReference type="InterPro" id="IPR025202">
    <property type="entry name" value="PLD-like_dom"/>
</dbReference>
<dbReference type="CDD" id="cd09110">
    <property type="entry name" value="PLDc_CLS_1"/>
    <property type="match status" value="1"/>
</dbReference>
<dbReference type="Pfam" id="PF13091">
    <property type="entry name" value="PLDc_2"/>
    <property type="match status" value="2"/>
</dbReference>
<dbReference type="PROSITE" id="PS50035">
    <property type="entry name" value="PLD"/>
    <property type="match status" value="2"/>
</dbReference>
<evidence type="ECO:0000256" key="7">
    <source>
        <dbReference type="ARBA" id="ARBA00023136"/>
    </source>
</evidence>
<proteinExistence type="predicted"/>
<reference evidence="11" key="1">
    <citation type="journal article" date="2019" name="Int. J. Syst. Evol. Microbiol.">
        <title>The Global Catalogue of Microorganisms (GCM) 10K type strain sequencing project: providing services to taxonomists for standard genome sequencing and annotation.</title>
        <authorList>
            <consortium name="The Broad Institute Genomics Platform"/>
            <consortium name="The Broad Institute Genome Sequencing Center for Infectious Disease"/>
            <person name="Wu L."/>
            <person name="Ma J."/>
        </authorList>
    </citation>
    <scope>NUCLEOTIDE SEQUENCE [LARGE SCALE GENOMIC DNA]</scope>
    <source>
        <strain evidence="11">CCUG 56607</strain>
    </source>
</reference>
<sequence length="397" mass="46114">MEIVLFVITCLFILFILALLDFKLGRLNHRKTTNSLRFPRKRGYAQFYQHGSALFEAMFQDIREAEKQIDTLFFIVKKDEISQRYFQLLEDKAKSGVVVRLLVDRAGGFRLGKKIIHQLKEAGVLFHFVEKPRFPFFIYKLNRRNHRKITIIDGKIGYVGGFNVAKEYIGRESRFGNWRDYHLRLTGSIVADLEAVFRCDWFTTTKQQFGPLADENAGGKMEIRVIPTDGFELEGEFLKMIREAKKSIRIGSPYFIPSRALMDELKLALQRNVSITLLCPLKSDHPLVKEAGIPYMEELYRAGGNVHWFSNGFYHSKVFAVDDAFCDIGTANFDRRSLFLNKEVNTIIFDQTFVQEVTAAFMEDVRDSIPFDDKWLKNRSLQTKINEQIARLFRGLL</sequence>
<dbReference type="InterPro" id="IPR001736">
    <property type="entry name" value="PLipase_D/transphosphatidylase"/>
</dbReference>